<protein>
    <submittedName>
        <fullName evidence="1">Uncharacterized protein</fullName>
    </submittedName>
</protein>
<dbReference type="Proteomes" id="UP001172386">
    <property type="component" value="Unassembled WGS sequence"/>
</dbReference>
<accession>A0ACC3ACL9</accession>
<evidence type="ECO:0000313" key="1">
    <source>
        <dbReference type="EMBL" id="KAJ9659642.1"/>
    </source>
</evidence>
<comment type="caution">
    <text evidence="1">The sequence shown here is derived from an EMBL/GenBank/DDBJ whole genome shotgun (WGS) entry which is preliminary data.</text>
</comment>
<organism evidence="1 2">
    <name type="scientific">Neophaeococcomyces mojaviensis</name>
    <dbReference type="NCBI Taxonomy" id="3383035"/>
    <lineage>
        <taxon>Eukaryota</taxon>
        <taxon>Fungi</taxon>
        <taxon>Dikarya</taxon>
        <taxon>Ascomycota</taxon>
        <taxon>Pezizomycotina</taxon>
        <taxon>Eurotiomycetes</taxon>
        <taxon>Chaetothyriomycetidae</taxon>
        <taxon>Chaetothyriales</taxon>
        <taxon>Chaetothyriales incertae sedis</taxon>
        <taxon>Neophaeococcomyces</taxon>
    </lineage>
</organism>
<keyword evidence="2" id="KW-1185">Reference proteome</keyword>
<name>A0ACC3ACL9_9EURO</name>
<proteinExistence type="predicted"/>
<dbReference type="EMBL" id="JAPDRQ010000038">
    <property type="protein sequence ID" value="KAJ9659642.1"/>
    <property type="molecule type" value="Genomic_DNA"/>
</dbReference>
<reference evidence="1" key="1">
    <citation type="submission" date="2022-10" db="EMBL/GenBank/DDBJ databases">
        <title>Culturing micro-colonial fungi from biological soil crusts in the Mojave desert and describing Neophaeococcomyces mojavensis, and introducing the new genera and species Taxawa tesnikishii.</title>
        <authorList>
            <person name="Kurbessoian T."/>
            <person name="Stajich J.E."/>
        </authorList>
    </citation>
    <scope>NUCLEOTIDE SEQUENCE</scope>
    <source>
        <strain evidence="1">JES_112</strain>
    </source>
</reference>
<evidence type="ECO:0000313" key="2">
    <source>
        <dbReference type="Proteomes" id="UP001172386"/>
    </source>
</evidence>
<gene>
    <name evidence="1" type="ORF">H2198_003056</name>
</gene>
<sequence>MSFSDLNNAYTIRIKAVNGVLFLASEDPIDLRHESIACQDTTHVLSICKTGKPKVAVSHGFTFKQVNIEDQHIPDILSLLNDVSKWIESRLPSSSMHSKHTANQVLISCEVDHQTACLNALLVGFLMRYLRTRFSVALGLAQESIPSLTINNNFERQLRIWEFCRYNIYQIDPQSRPMSPHPSVDVNPMPGTYPLSPIVTGSAIEGSIDWTTSTLGTGQHKPAYLAWRKECDTLLAVSRSRELSQMAANLGKQRFEAGNRDEGQPNSTQYFERTSKEAQWARVEEMEETWNKRLLNGAIPA</sequence>